<dbReference type="InterPro" id="IPR052065">
    <property type="entry name" value="Compl_asym_regulator"/>
</dbReference>
<dbReference type="InterPro" id="IPR023415">
    <property type="entry name" value="LDLR_class-A_CS"/>
</dbReference>
<dbReference type="SUPFAM" id="SSF82895">
    <property type="entry name" value="TSP-1 type 1 repeat"/>
    <property type="match status" value="7"/>
</dbReference>
<comment type="caution">
    <text evidence="9">Lacks conserved residue(s) required for the propagation of feature annotation.</text>
</comment>
<dbReference type="Gene3D" id="2.20.100.10">
    <property type="entry name" value="Thrombospondin type-1 (TSP1) repeat"/>
    <property type="match status" value="6"/>
</dbReference>
<keyword evidence="12" id="KW-1185">Reference proteome</keyword>
<keyword evidence="2" id="KW-0964">Secreted</keyword>
<organism evidence="11 12">
    <name type="scientific">Mya arenaria</name>
    <name type="common">Soft-shell clam</name>
    <dbReference type="NCBI Taxonomy" id="6604"/>
    <lineage>
        <taxon>Eukaryota</taxon>
        <taxon>Metazoa</taxon>
        <taxon>Spiralia</taxon>
        <taxon>Lophotrochozoa</taxon>
        <taxon>Mollusca</taxon>
        <taxon>Bivalvia</taxon>
        <taxon>Autobranchia</taxon>
        <taxon>Heteroconchia</taxon>
        <taxon>Euheterodonta</taxon>
        <taxon>Imparidentia</taxon>
        <taxon>Neoheterodontei</taxon>
        <taxon>Myida</taxon>
        <taxon>Myoidea</taxon>
        <taxon>Myidae</taxon>
        <taxon>Mya</taxon>
    </lineage>
</organism>
<keyword evidence="7" id="KW-0106">Calcium</keyword>
<dbReference type="Pfam" id="PF22633">
    <property type="entry name" value="F5_F8_type_C_2"/>
    <property type="match status" value="1"/>
</dbReference>
<dbReference type="SUPFAM" id="SSF57424">
    <property type="entry name" value="LDL receptor-like module"/>
    <property type="match status" value="1"/>
</dbReference>
<dbReference type="PROSITE" id="PS50092">
    <property type="entry name" value="TSP1"/>
    <property type="match status" value="7"/>
</dbReference>
<dbReference type="Pfam" id="PF00057">
    <property type="entry name" value="Ldl_recept_a"/>
    <property type="match status" value="1"/>
</dbReference>
<evidence type="ECO:0000256" key="4">
    <source>
        <dbReference type="ARBA" id="ARBA00022723"/>
    </source>
</evidence>
<keyword evidence="8" id="KW-1015">Disulfide bond</keyword>
<name>A0ABY7EBY9_MYAAR</name>
<evidence type="ECO:0000256" key="3">
    <source>
        <dbReference type="ARBA" id="ARBA00022536"/>
    </source>
</evidence>
<dbReference type="Gene3D" id="4.10.400.10">
    <property type="entry name" value="Low-density Lipoprotein Receptor"/>
    <property type="match status" value="1"/>
</dbReference>
<dbReference type="Pfam" id="PF00090">
    <property type="entry name" value="TSP_1"/>
    <property type="match status" value="7"/>
</dbReference>
<evidence type="ECO:0000256" key="8">
    <source>
        <dbReference type="ARBA" id="ARBA00023157"/>
    </source>
</evidence>
<dbReference type="InterPro" id="IPR036383">
    <property type="entry name" value="TSP1_rpt_sf"/>
</dbReference>
<dbReference type="Gene3D" id="2.60.120.260">
    <property type="entry name" value="Galactose-binding domain-like"/>
    <property type="match status" value="1"/>
</dbReference>
<gene>
    <name evidence="11" type="ORF">MAR_021550</name>
</gene>
<comment type="subcellular location">
    <subcellularLocation>
        <location evidence="1">Secreted</location>
    </subcellularLocation>
</comment>
<keyword evidence="3" id="KW-0245">EGF-like domain</keyword>
<dbReference type="InterPro" id="IPR036055">
    <property type="entry name" value="LDL_receptor-like_sf"/>
</dbReference>
<dbReference type="PANTHER" id="PTHR22906">
    <property type="entry name" value="PROPERDIN"/>
    <property type="match status" value="1"/>
</dbReference>
<evidence type="ECO:0000256" key="6">
    <source>
        <dbReference type="ARBA" id="ARBA00022737"/>
    </source>
</evidence>
<reference evidence="11" key="1">
    <citation type="submission" date="2022-11" db="EMBL/GenBank/DDBJ databases">
        <title>Centuries of genome instability and evolution in soft-shell clam transmissible cancer (bioRxiv).</title>
        <authorList>
            <person name="Hart S.F.M."/>
            <person name="Yonemitsu M.A."/>
            <person name="Giersch R.M."/>
            <person name="Beal B.F."/>
            <person name="Arriagada G."/>
            <person name="Davis B.W."/>
            <person name="Ostrander E.A."/>
            <person name="Goff S.P."/>
            <person name="Metzger M.J."/>
        </authorList>
    </citation>
    <scope>NUCLEOTIDE SEQUENCE</scope>
    <source>
        <strain evidence="11">MELC-2E11</strain>
        <tissue evidence="11">Siphon/mantle</tissue>
    </source>
</reference>
<dbReference type="PROSITE" id="PS50068">
    <property type="entry name" value="LDLRA_2"/>
    <property type="match status" value="1"/>
</dbReference>
<evidence type="ECO:0000256" key="7">
    <source>
        <dbReference type="ARBA" id="ARBA00022837"/>
    </source>
</evidence>
<feature type="domain" description="Fucolectin tachylectin-4 pentraxin-1" evidence="10">
    <location>
        <begin position="9"/>
        <end position="143"/>
    </location>
</feature>
<keyword evidence="5" id="KW-0732">Signal</keyword>
<dbReference type="SUPFAM" id="SSF49785">
    <property type="entry name" value="Galactose-binding domain-like"/>
    <property type="match status" value="1"/>
</dbReference>
<evidence type="ECO:0000313" key="12">
    <source>
        <dbReference type="Proteomes" id="UP001164746"/>
    </source>
</evidence>
<keyword evidence="4" id="KW-0479">Metal-binding</keyword>
<proteinExistence type="predicted"/>
<accession>A0ABY7EBY9</accession>
<sequence>KPFLLSAGASHIAIGKPASQSSNYEKDKWFAPVGVDGTAGTQSIRSDTCFHTLKNYQPWWRVDLQADFTINTVVLYNRLDCCIDGGYSDWGSYSVCTEDCGGGTKTRTRTCTNPQPENGGADCSALGAASETADCNTQACPIDGGYSDWGSYSVCTEDCGGGTKTRTRTCTNPQPENGGADCSALGAASETADCNTQACPIDGGYSDWGSYSVCTEDCGGGTKTRTRTCTNPQPENGGADCSALGAASETADCNTQACPIDGAFGNWANWGGCSVTCEAGTKTRTRACDSPEPQHGGNDCSQLGNSTATTSCTVDTMCPIDGGYSTWAEWAECSVTCETGSRTRLRTCTNPEPQYNGADCSGLGAGSQTESCTVDTMCPIAGGYTSWAQWSTCAVTCGEGTVTRTRDCTNPSPQYNGANCDVIGSSSDTTTCSANASCIAWSDCPVTCGGGTNYRVRYCDSPAPQSGGSKCFGDAMITDQCNEDSCYDVDSLINGFTMNTCPTGFFTCQAGGISCIEESFRCDCDEDCWDGSDEDGLWALCRTACRNSAPGSQYL</sequence>
<dbReference type="PROSITE" id="PS01209">
    <property type="entry name" value="LDLRA_1"/>
    <property type="match status" value="1"/>
</dbReference>
<dbReference type="InterPro" id="IPR006585">
    <property type="entry name" value="FTP1"/>
</dbReference>
<dbReference type="Proteomes" id="UP001164746">
    <property type="component" value="Chromosome 5"/>
</dbReference>
<dbReference type="PANTHER" id="PTHR22906:SF43">
    <property type="entry name" value="PROPERDIN"/>
    <property type="match status" value="1"/>
</dbReference>
<evidence type="ECO:0000256" key="2">
    <source>
        <dbReference type="ARBA" id="ARBA00022525"/>
    </source>
</evidence>
<dbReference type="SMART" id="SM00209">
    <property type="entry name" value="TSP1"/>
    <property type="match status" value="7"/>
</dbReference>
<evidence type="ECO:0000256" key="9">
    <source>
        <dbReference type="PROSITE-ProRule" id="PRU00124"/>
    </source>
</evidence>
<keyword evidence="6" id="KW-0677">Repeat</keyword>
<evidence type="ECO:0000259" key="10">
    <source>
        <dbReference type="SMART" id="SM00607"/>
    </source>
</evidence>
<evidence type="ECO:0000256" key="1">
    <source>
        <dbReference type="ARBA" id="ARBA00004613"/>
    </source>
</evidence>
<dbReference type="EMBL" id="CP111016">
    <property type="protein sequence ID" value="WAR06181.1"/>
    <property type="molecule type" value="Genomic_DNA"/>
</dbReference>
<dbReference type="InterPro" id="IPR000884">
    <property type="entry name" value="TSP1_rpt"/>
</dbReference>
<feature type="non-terminal residue" evidence="11">
    <location>
        <position position="1"/>
    </location>
</feature>
<dbReference type="CDD" id="cd00112">
    <property type="entry name" value="LDLa"/>
    <property type="match status" value="1"/>
</dbReference>
<dbReference type="InterPro" id="IPR008979">
    <property type="entry name" value="Galactose-bd-like_sf"/>
</dbReference>
<evidence type="ECO:0000313" key="11">
    <source>
        <dbReference type="EMBL" id="WAR06181.1"/>
    </source>
</evidence>
<protein>
    <submittedName>
        <fullName evidence="11">CADN-like protein</fullName>
    </submittedName>
</protein>
<dbReference type="InterPro" id="IPR002172">
    <property type="entry name" value="LDrepeatLR_classA_rpt"/>
</dbReference>
<evidence type="ECO:0000256" key="5">
    <source>
        <dbReference type="ARBA" id="ARBA00022729"/>
    </source>
</evidence>
<dbReference type="SMART" id="SM00192">
    <property type="entry name" value="LDLa"/>
    <property type="match status" value="1"/>
</dbReference>
<dbReference type="SMART" id="SM00607">
    <property type="entry name" value="FTP"/>
    <property type="match status" value="1"/>
</dbReference>